<dbReference type="Proteomes" id="UP000828390">
    <property type="component" value="Unassembled WGS sequence"/>
</dbReference>
<name>A0A9D4KJI6_DREPO</name>
<dbReference type="EMBL" id="JAIWYP010000004">
    <property type="protein sequence ID" value="KAH3840715.1"/>
    <property type="molecule type" value="Genomic_DNA"/>
</dbReference>
<protein>
    <submittedName>
        <fullName evidence="1">Uncharacterized protein</fullName>
    </submittedName>
</protein>
<evidence type="ECO:0000313" key="2">
    <source>
        <dbReference type="Proteomes" id="UP000828390"/>
    </source>
</evidence>
<sequence>MYSQTVARSWPLTETLPGTNFRVDTCHRKTKPLRVRISFYRQDRTGRVAFISPDNRLVFGISFHDISPCGRHAVLAVR</sequence>
<keyword evidence="2" id="KW-1185">Reference proteome</keyword>
<proteinExistence type="predicted"/>
<reference evidence="1" key="1">
    <citation type="journal article" date="2019" name="bioRxiv">
        <title>The Genome of the Zebra Mussel, Dreissena polymorpha: A Resource for Invasive Species Research.</title>
        <authorList>
            <person name="McCartney M.A."/>
            <person name="Auch B."/>
            <person name="Kono T."/>
            <person name="Mallez S."/>
            <person name="Zhang Y."/>
            <person name="Obille A."/>
            <person name="Becker A."/>
            <person name="Abrahante J.E."/>
            <person name="Garbe J."/>
            <person name="Badalamenti J.P."/>
            <person name="Herman A."/>
            <person name="Mangelson H."/>
            <person name="Liachko I."/>
            <person name="Sullivan S."/>
            <person name="Sone E.D."/>
            <person name="Koren S."/>
            <person name="Silverstein K.A.T."/>
            <person name="Beckman K.B."/>
            <person name="Gohl D.M."/>
        </authorList>
    </citation>
    <scope>NUCLEOTIDE SEQUENCE</scope>
    <source>
        <strain evidence="1">Duluth1</strain>
        <tissue evidence="1">Whole animal</tissue>
    </source>
</reference>
<reference evidence="1" key="2">
    <citation type="submission" date="2020-11" db="EMBL/GenBank/DDBJ databases">
        <authorList>
            <person name="McCartney M.A."/>
            <person name="Auch B."/>
            <person name="Kono T."/>
            <person name="Mallez S."/>
            <person name="Becker A."/>
            <person name="Gohl D.M."/>
            <person name="Silverstein K.A.T."/>
            <person name="Koren S."/>
            <person name="Bechman K.B."/>
            <person name="Herman A."/>
            <person name="Abrahante J.E."/>
            <person name="Garbe J."/>
        </authorList>
    </citation>
    <scope>NUCLEOTIDE SEQUENCE</scope>
    <source>
        <strain evidence="1">Duluth1</strain>
        <tissue evidence="1">Whole animal</tissue>
    </source>
</reference>
<dbReference type="AlphaFoldDB" id="A0A9D4KJI6"/>
<comment type="caution">
    <text evidence="1">The sequence shown here is derived from an EMBL/GenBank/DDBJ whole genome shotgun (WGS) entry which is preliminary data.</text>
</comment>
<accession>A0A9D4KJI6</accession>
<organism evidence="1 2">
    <name type="scientific">Dreissena polymorpha</name>
    <name type="common">Zebra mussel</name>
    <name type="synonym">Mytilus polymorpha</name>
    <dbReference type="NCBI Taxonomy" id="45954"/>
    <lineage>
        <taxon>Eukaryota</taxon>
        <taxon>Metazoa</taxon>
        <taxon>Spiralia</taxon>
        <taxon>Lophotrochozoa</taxon>
        <taxon>Mollusca</taxon>
        <taxon>Bivalvia</taxon>
        <taxon>Autobranchia</taxon>
        <taxon>Heteroconchia</taxon>
        <taxon>Euheterodonta</taxon>
        <taxon>Imparidentia</taxon>
        <taxon>Neoheterodontei</taxon>
        <taxon>Myida</taxon>
        <taxon>Dreissenoidea</taxon>
        <taxon>Dreissenidae</taxon>
        <taxon>Dreissena</taxon>
    </lineage>
</organism>
<gene>
    <name evidence="1" type="ORF">DPMN_114171</name>
</gene>
<evidence type="ECO:0000313" key="1">
    <source>
        <dbReference type="EMBL" id="KAH3840715.1"/>
    </source>
</evidence>